<dbReference type="Proteomes" id="UP000824123">
    <property type="component" value="Unassembled WGS sequence"/>
</dbReference>
<accession>A0A9D1LSD5</accession>
<keyword evidence="1" id="KW-1133">Transmembrane helix</keyword>
<organism evidence="2 3">
    <name type="scientific">Candidatus Fimadaptatus faecigallinarum</name>
    <dbReference type="NCBI Taxonomy" id="2840814"/>
    <lineage>
        <taxon>Bacteria</taxon>
        <taxon>Bacillati</taxon>
        <taxon>Bacillota</taxon>
        <taxon>Clostridia</taxon>
        <taxon>Eubacteriales</taxon>
        <taxon>Candidatus Fimadaptatus</taxon>
    </lineage>
</organism>
<dbReference type="AlphaFoldDB" id="A0A9D1LSD5"/>
<feature type="transmembrane region" description="Helical" evidence="1">
    <location>
        <begin position="81"/>
        <end position="102"/>
    </location>
</feature>
<dbReference type="Pfam" id="PF12725">
    <property type="entry name" value="DUF3810"/>
    <property type="match status" value="1"/>
</dbReference>
<reference evidence="2" key="1">
    <citation type="submission" date="2020-10" db="EMBL/GenBank/DDBJ databases">
        <authorList>
            <person name="Gilroy R."/>
        </authorList>
    </citation>
    <scope>NUCLEOTIDE SEQUENCE</scope>
    <source>
        <strain evidence="2">ChiSxjej2B14-8506</strain>
    </source>
</reference>
<evidence type="ECO:0000256" key="1">
    <source>
        <dbReference type="SAM" id="Phobius"/>
    </source>
</evidence>
<evidence type="ECO:0000313" key="2">
    <source>
        <dbReference type="EMBL" id="HIU47200.1"/>
    </source>
</evidence>
<protein>
    <submittedName>
        <fullName evidence="2">DUF3810 family protein</fullName>
    </submittedName>
</protein>
<reference evidence="2" key="2">
    <citation type="journal article" date="2021" name="PeerJ">
        <title>Extensive microbial diversity within the chicken gut microbiome revealed by metagenomics and culture.</title>
        <authorList>
            <person name="Gilroy R."/>
            <person name="Ravi A."/>
            <person name="Getino M."/>
            <person name="Pursley I."/>
            <person name="Horton D.L."/>
            <person name="Alikhan N.F."/>
            <person name="Baker D."/>
            <person name="Gharbi K."/>
            <person name="Hall N."/>
            <person name="Watson M."/>
            <person name="Adriaenssens E.M."/>
            <person name="Foster-Nyarko E."/>
            <person name="Jarju S."/>
            <person name="Secka A."/>
            <person name="Antonio M."/>
            <person name="Oren A."/>
            <person name="Chaudhuri R.R."/>
            <person name="La Ragione R."/>
            <person name="Hildebrand F."/>
            <person name="Pallen M.J."/>
        </authorList>
    </citation>
    <scope>NUCLEOTIDE SEQUENCE</scope>
    <source>
        <strain evidence="2">ChiSxjej2B14-8506</strain>
    </source>
</reference>
<name>A0A9D1LSD5_9FIRM</name>
<sequence>MAIAGAGAYALALSTSERLLAAHRALLVRAYGALGQFCSATEAPVAVALALSLAIGSVCVVLGALILCVHRRSYAPLRRSMAGLLALMIGLGGALALMWPAWLDDSPRAQAAYSRAYSLDELEQLILTLDGILREAEDEVDLSGPVMRLSASLDDIAARAAQAYRAAGYQANAPKLSRFPCWMTRLRIAGIFVPLTGEAVVSPDDFDSALPFTMLHELAHAQGILREDEANLLALEVALSSGDAELIWSGALTALRYALNTLRALDGTRYQALRDEISPPALRELDAQCAFDYAPRGYDVPLGAAGSGKALPVLARSEDAFVRVAGYGAYDGLTYLLMDAGWFAR</sequence>
<proteinExistence type="predicted"/>
<dbReference type="EMBL" id="DVNK01000050">
    <property type="protein sequence ID" value="HIU47200.1"/>
    <property type="molecule type" value="Genomic_DNA"/>
</dbReference>
<keyword evidence="1" id="KW-0812">Transmembrane</keyword>
<evidence type="ECO:0000313" key="3">
    <source>
        <dbReference type="Proteomes" id="UP000824123"/>
    </source>
</evidence>
<gene>
    <name evidence="2" type="ORF">IAC59_08065</name>
</gene>
<feature type="transmembrane region" description="Helical" evidence="1">
    <location>
        <begin position="45"/>
        <end position="69"/>
    </location>
</feature>
<dbReference type="InterPro" id="IPR024294">
    <property type="entry name" value="DUF3810"/>
</dbReference>
<keyword evidence="1" id="KW-0472">Membrane</keyword>
<comment type="caution">
    <text evidence="2">The sequence shown here is derived from an EMBL/GenBank/DDBJ whole genome shotgun (WGS) entry which is preliminary data.</text>
</comment>